<accession>A0A415EYL1</accession>
<dbReference type="Pfam" id="PF07883">
    <property type="entry name" value="Cupin_2"/>
    <property type="match status" value="1"/>
</dbReference>
<dbReference type="GO" id="GO:0043565">
    <property type="term" value="F:sequence-specific DNA binding"/>
    <property type="evidence" value="ECO:0007669"/>
    <property type="project" value="InterPro"/>
</dbReference>
<dbReference type="Proteomes" id="UP000286288">
    <property type="component" value="Unassembled WGS sequence"/>
</dbReference>
<dbReference type="PROSITE" id="PS00041">
    <property type="entry name" value="HTH_ARAC_FAMILY_1"/>
    <property type="match status" value="1"/>
</dbReference>
<dbReference type="InterPro" id="IPR018060">
    <property type="entry name" value="HTH_AraC"/>
</dbReference>
<dbReference type="PROSITE" id="PS01124">
    <property type="entry name" value="HTH_ARAC_FAMILY_2"/>
    <property type="match status" value="1"/>
</dbReference>
<evidence type="ECO:0000313" key="6">
    <source>
        <dbReference type="Proteomes" id="UP000286288"/>
    </source>
</evidence>
<evidence type="ECO:0000313" key="5">
    <source>
        <dbReference type="EMBL" id="RHK08358.1"/>
    </source>
</evidence>
<comment type="caution">
    <text evidence="5">The sequence shown here is derived from an EMBL/GenBank/DDBJ whole genome shotgun (WGS) entry which is preliminary data.</text>
</comment>
<evidence type="ECO:0000256" key="2">
    <source>
        <dbReference type="ARBA" id="ARBA00023125"/>
    </source>
</evidence>
<keyword evidence="1" id="KW-0805">Transcription regulation</keyword>
<dbReference type="SMART" id="SM00342">
    <property type="entry name" value="HTH_ARAC"/>
    <property type="match status" value="1"/>
</dbReference>
<feature type="domain" description="HTH araC/xylS-type" evidence="4">
    <location>
        <begin position="261"/>
        <end position="358"/>
    </location>
</feature>
<dbReference type="InterPro" id="IPR011051">
    <property type="entry name" value="RmlC_Cupin_sf"/>
</dbReference>
<evidence type="ECO:0000259" key="4">
    <source>
        <dbReference type="PROSITE" id="PS01124"/>
    </source>
</evidence>
<sequence>MTILYYFIDYFLPKEKAMDKQNILQQLQQLTTTEEIALKKTQTLPYNYEDFKKVYTEKNEPIYQYTFEKHLSRLIRKRPQDSGFLKTSQLLILKHARFSSTPLHQHDFIEMNYVFSGTVTIMINEKKVILKAGDFCLLDTGVIHQIIETNQDDIVINFLISKEYFSTQMLSRLASNSMIADFAINALSESQKHNQYLVFETSNNDYLIDAIFGVLAQFFNPSFGSHEVIHSYMIIIFSELVRNFQEKQRIESQKSDQLYLGEVLDYLEKHFATCTLASVAETFGYNPSYLSRRISQQLGRSFVTILQELKLNQASLLLRSSSLPVEQIAHQVGYKNVSFFYKLFQKKYQCSPHAYRQN</sequence>
<proteinExistence type="predicted"/>
<dbReference type="AlphaFoldDB" id="A0A415EYL1"/>
<dbReference type="InterPro" id="IPR013096">
    <property type="entry name" value="Cupin_2"/>
</dbReference>
<dbReference type="Pfam" id="PF12833">
    <property type="entry name" value="HTH_18"/>
    <property type="match status" value="1"/>
</dbReference>
<reference evidence="5 6" key="1">
    <citation type="submission" date="2018-08" db="EMBL/GenBank/DDBJ databases">
        <title>A genome reference for cultivated species of the human gut microbiota.</title>
        <authorList>
            <person name="Zou Y."/>
            <person name="Xue W."/>
            <person name="Luo G."/>
        </authorList>
    </citation>
    <scope>NUCLEOTIDE SEQUENCE [LARGE SCALE GENOMIC DNA]</scope>
    <source>
        <strain evidence="5 6">AF48-16</strain>
    </source>
</reference>
<gene>
    <name evidence="5" type="ORF">DW084_01500</name>
</gene>
<dbReference type="PANTHER" id="PTHR43280">
    <property type="entry name" value="ARAC-FAMILY TRANSCRIPTIONAL REGULATOR"/>
    <property type="match status" value="1"/>
</dbReference>
<dbReference type="Gene3D" id="2.60.120.10">
    <property type="entry name" value="Jelly Rolls"/>
    <property type="match status" value="1"/>
</dbReference>
<dbReference type="InterPro" id="IPR009057">
    <property type="entry name" value="Homeodomain-like_sf"/>
</dbReference>
<dbReference type="SUPFAM" id="SSF46689">
    <property type="entry name" value="Homeodomain-like"/>
    <property type="match status" value="1"/>
</dbReference>
<dbReference type="GO" id="GO:0003700">
    <property type="term" value="F:DNA-binding transcription factor activity"/>
    <property type="evidence" value="ECO:0007669"/>
    <property type="project" value="InterPro"/>
</dbReference>
<dbReference type="Gene3D" id="1.10.10.60">
    <property type="entry name" value="Homeodomain-like"/>
    <property type="match status" value="2"/>
</dbReference>
<name>A0A415EYL1_ENTCA</name>
<dbReference type="InterPro" id="IPR018062">
    <property type="entry name" value="HTH_AraC-typ_CS"/>
</dbReference>
<dbReference type="PANTHER" id="PTHR43280:SF28">
    <property type="entry name" value="HTH-TYPE TRANSCRIPTIONAL ACTIVATOR RHAS"/>
    <property type="match status" value="1"/>
</dbReference>
<evidence type="ECO:0000256" key="3">
    <source>
        <dbReference type="ARBA" id="ARBA00023163"/>
    </source>
</evidence>
<dbReference type="EMBL" id="QRMZ01000001">
    <property type="protein sequence ID" value="RHK08358.1"/>
    <property type="molecule type" value="Genomic_DNA"/>
</dbReference>
<keyword evidence="3" id="KW-0804">Transcription</keyword>
<protein>
    <submittedName>
        <fullName evidence="5">AraC family transcriptional regulator</fullName>
    </submittedName>
</protein>
<organism evidence="5 6">
    <name type="scientific">Enterococcus casseliflavus</name>
    <name type="common">Enterococcus flavescens</name>
    <dbReference type="NCBI Taxonomy" id="37734"/>
    <lineage>
        <taxon>Bacteria</taxon>
        <taxon>Bacillati</taxon>
        <taxon>Bacillota</taxon>
        <taxon>Bacilli</taxon>
        <taxon>Lactobacillales</taxon>
        <taxon>Enterococcaceae</taxon>
        <taxon>Enterococcus</taxon>
    </lineage>
</organism>
<dbReference type="SUPFAM" id="SSF51182">
    <property type="entry name" value="RmlC-like cupins"/>
    <property type="match status" value="1"/>
</dbReference>
<dbReference type="InterPro" id="IPR014710">
    <property type="entry name" value="RmlC-like_jellyroll"/>
</dbReference>
<keyword evidence="2" id="KW-0238">DNA-binding</keyword>
<evidence type="ECO:0000256" key="1">
    <source>
        <dbReference type="ARBA" id="ARBA00023015"/>
    </source>
</evidence>